<keyword evidence="4" id="KW-0456">Lyase</keyword>
<gene>
    <name evidence="9" type="ORF">F7D08_0502</name>
</gene>
<dbReference type="Gene3D" id="3.40.1050.10">
    <property type="entry name" value="Carbonic anhydrase"/>
    <property type="match status" value="1"/>
</dbReference>
<comment type="similarity">
    <text evidence="1">Belongs to the beta-class carbonic anhydrase family.</text>
</comment>
<comment type="cofactor">
    <cofactor evidence="7">
        <name>Zn(2+)</name>
        <dbReference type="ChEBI" id="CHEBI:29105"/>
    </cofactor>
    <text evidence="7">Binds 1 zinc ion per subunit.</text>
</comment>
<dbReference type="EMBL" id="WBVS01000002">
    <property type="protein sequence ID" value="KAB7788768.1"/>
    <property type="molecule type" value="Genomic_DNA"/>
</dbReference>
<sequence>MTQSDFENFEQNFAAASSAAESPQSQPQPVAATPEPEAQPEQPLQTSPLPSELHESTANATWSRMLQGNKRFAEGKAEHPWQDKETRHMLTDGQKPDAAVLSCSDSRVPPEIIFDQGLGDLFTVRTAGQMIDDAVIASLEYAVKKLHVSLLCVLGHGRCGALEVAEREFNELVRTVTAEAEESQDSIEAEDIMDDLDERIAQSDSIVLRQAGISVWQAREAELDCLDDIERVHVAHTIEALVDRSEVIQQALASEQLMIVGARYQLDTGRVEVLSF</sequence>
<evidence type="ECO:0000256" key="8">
    <source>
        <dbReference type="SAM" id="MobiDB-lite"/>
    </source>
</evidence>
<evidence type="ECO:0000256" key="2">
    <source>
        <dbReference type="ARBA" id="ARBA00012925"/>
    </source>
</evidence>
<dbReference type="PANTHER" id="PTHR11002">
    <property type="entry name" value="CARBONIC ANHYDRASE"/>
    <property type="match status" value="1"/>
</dbReference>
<dbReference type="InterPro" id="IPR001765">
    <property type="entry name" value="Carbonic_anhydrase"/>
</dbReference>
<dbReference type="InterPro" id="IPR036874">
    <property type="entry name" value="Carbonic_anhydrase_sf"/>
</dbReference>
<feature type="binding site" evidence="7">
    <location>
        <position position="105"/>
    </location>
    <ligand>
        <name>Zn(2+)</name>
        <dbReference type="ChEBI" id="CHEBI:29105"/>
    </ligand>
</feature>
<feature type="compositionally biased region" description="Polar residues" evidence="8">
    <location>
        <begin position="1"/>
        <end position="11"/>
    </location>
</feature>
<dbReference type="EC" id="4.2.1.1" evidence="2"/>
<comment type="catalytic activity">
    <reaction evidence="6">
        <text>hydrogencarbonate + H(+) = CO2 + H2O</text>
        <dbReference type="Rhea" id="RHEA:10748"/>
        <dbReference type="ChEBI" id="CHEBI:15377"/>
        <dbReference type="ChEBI" id="CHEBI:15378"/>
        <dbReference type="ChEBI" id="CHEBI:16526"/>
        <dbReference type="ChEBI" id="CHEBI:17544"/>
        <dbReference type="EC" id="4.2.1.1"/>
    </reaction>
</comment>
<feature type="binding site" evidence="7">
    <location>
        <position position="156"/>
    </location>
    <ligand>
        <name>Zn(2+)</name>
        <dbReference type="ChEBI" id="CHEBI:29105"/>
    </ligand>
</feature>
<dbReference type="Pfam" id="PF00484">
    <property type="entry name" value="Pro_CA"/>
    <property type="match status" value="1"/>
</dbReference>
<dbReference type="GO" id="GO:0004089">
    <property type="term" value="F:carbonate dehydratase activity"/>
    <property type="evidence" value="ECO:0007669"/>
    <property type="project" value="UniProtKB-EC"/>
</dbReference>
<dbReference type="SUPFAM" id="SSF53056">
    <property type="entry name" value="beta-carbonic anhydrase, cab"/>
    <property type="match status" value="1"/>
</dbReference>
<feature type="binding site" evidence="7">
    <location>
        <position position="159"/>
    </location>
    <ligand>
        <name>Zn(2+)</name>
        <dbReference type="ChEBI" id="CHEBI:29105"/>
    </ligand>
</feature>
<keyword evidence="7" id="KW-0479">Metal-binding</keyword>
<proteinExistence type="inferred from homology"/>
<evidence type="ECO:0000313" key="10">
    <source>
        <dbReference type="Proteomes" id="UP000468413"/>
    </source>
</evidence>
<evidence type="ECO:0000256" key="5">
    <source>
        <dbReference type="ARBA" id="ARBA00024993"/>
    </source>
</evidence>
<feature type="compositionally biased region" description="Low complexity" evidence="8">
    <location>
        <begin position="14"/>
        <end position="45"/>
    </location>
</feature>
<evidence type="ECO:0000256" key="4">
    <source>
        <dbReference type="ARBA" id="ARBA00023239"/>
    </source>
</evidence>
<protein>
    <recommendedName>
        <fullName evidence="2">carbonic anhydrase</fullName>
        <ecNumber evidence="2">4.2.1.1</ecNumber>
    </recommendedName>
</protein>
<dbReference type="Proteomes" id="UP000468413">
    <property type="component" value="Unassembled WGS sequence"/>
</dbReference>
<comment type="function">
    <text evidence="5">Catalyzes the reversible hydration of carbon dioxide to form bicarbonate.</text>
</comment>
<evidence type="ECO:0000256" key="3">
    <source>
        <dbReference type="ARBA" id="ARBA00022833"/>
    </source>
</evidence>
<evidence type="ECO:0000313" key="9">
    <source>
        <dbReference type="EMBL" id="KAB7788768.1"/>
    </source>
</evidence>
<dbReference type="GO" id="GO:0008270">
    <property type="term" value="F:zinc ion binding"/>
    <property type="evidence" value="ECO:0007669"/>
    <property type="project" value="InterPro"/>
</dbReference>
<evidence type="ECO:0000256" key="6">
    <source>
        <dbReference type="ARBA" id="ARBA00048348"/>
    </source>
</evidence>
<dbReference type="PROSITE" id="PS00704">
    <property type="entry name" value="PROK_CO2_ANHYDRASE_1"/>
    <property type="match status" value="1"/>
</dbReference>
<reference evidence="9 10" key="1">
    <citation type="submission" date="2019-09" db="EMBL/GenBank/DDBJ databases">
        <title>Characterization of the phylogenetic diversity of two novel species belonging to the genus Bifidobacterium: Bifidobacterium cebidarum sp. nov. and Bifidobacterium leontopitheci sp. nov.</title>
        <authorList>
            <person name="Lugli G.A."/>
            <person name="Duranti S."/>
            <person name="Milani C."/>
            <person name="Turroni F."/>
            <person name="Ventura M."/>
        </authorList>
    </citation>
    <scope>NUCLEOTIDE SEQUENCE [LARGE SCALE GENOMIC DNA]</scope>
    <source>
        <strain evidence="9 10">LMG 31469</strain>
    </source>
</reference>
<name>A0A6I1GLA4_9BIFI</name>
<evidence type="ECO:0000256" key="1">
    <source>
        <dbReference type="ARBA" id="ARBA00006217"/>
    </source>
</evidence>
<feature type="region of interest" description="Disordered" evidence="8">
    <location>
        <begin position="1"/>
        <end position="57"/>
    </location>
</feature>
<dbReference type="GO" id="GO:0015976">
    <property type="term" value="P:carbon utilization"/>
    <property type="evidence" value="ECO:0007669"/>
    <property type="project" value="InterPro"/>
</dbReference>
<feature type="binding site" evidence="7">
    <location>
        <position position="103"/>
    </location>
    <ligand>
        <name>Zn(2+)</name>
        <dbReference type="ChEBI" id="CHEBI:29105"/>
    </ligand>
</feature>
<dbReference type="PANTHER" id="PTHR11002:SF79">
    <property type="entry name" value="CARBONIC ANHYDRASE 2"/>
    <property type="match status" value="1"/>
</dbReference>
<accession>A0A6I1GLA4</accession>
<dbReference type="InterPro" id="IPR015892">
    <property type="entry name" value="Carbonic_anhydrase_CS"/>
</dbReference>
<dbReference type="CDD" id="cd03378">
    <property type="entry name" value="beta_CA_cladeC"/>
    <property type="match status" value="1"/>
</dbReference>
<organism evidence="9 10">
    <name type="scientific">Bifidobacterium cebidarum</name>
    <dbReference type="NCBI Taxonomy" id="2650773"/>
    <lineage>
        <taxon>Bacteria</taxon>
        <taxon>Bacillati</taxon>
        <taxon>Actinomycetota</taxon>
        <taxon>Actinomycetes</taxon>
        <taxon>Bifidobacteriales</taxon>
        <taxon>Bifidobacteriaceae</taxon>
        <taxon>Bifidobacterium</taxon>
    </lineage>
</organism>
<keyword evidence="10" id="KW-1185">Reference proteome</keyword>
<keyword evidence="3 7" id="KW-0862">Zinc</keyword>
<evidence type="ECO:0000256" key="7">
    <source>
        <dbReference type="PIRSR" id="PIRSR601765-1"/>
    </source>
</evidence>
<comment type="caution">
    <text evidence="9">The sequence shown here is derived from an EMBL/GenBank/DDBJ whole genome shotgun (WGS) entry which is preliminary data.</text>
</comment>
<dbReference type="SMART" id="SM00947">
    <property type="entry name" value="Pro_CA"/>
    <property type="match status" value="1"/>
</dbReference>
<dbReference type="AlphaFoldDB" id="A0A6I1GLA4"/>